<accession>A0A939DSN8</accession>
<organism evidence="2 3">
    <name type="scientific">Bowmanella dokdonensis</name>
    <dbReference type="NCBI Taxonomy" id="751969"/>
    <lineage>
        <taxon>Bacteria</taxon>
        <taxon>Pseudomonadati</taxon>
        <taxon>Pseudomonadota</taxon>
        <taxon>Gammaproteobacteria</taxon>
        <taxon>Alteromonadales</taxon>
        <taxon>Alteromonadaceae</taxon>
        <taxon>Bowmanella</taxon>
    </lineage>
</organism>
<evidence type="ECO:0000259" key="1">
    <source>
        <dbReference type="Pfam" id="PF17680"/>
    </source>
</evidence>
<reference evidence="2" key="1">
    <citation type="submission" date="2021-03" db="EMBL/GenBank/DDBJ databases">
        <title>novel species isolated from a fishpond in China.</title>
        <authorList>
            <person name="Lu H."/>
            <person name="Cai Z."/>
        </authorList>
    </citation>
    <scope>NUCLEOTIDE SEQUENCE</scope>
    <source>
        <strain evidence="2">JCM 30855</strain>
    </source>
</reference>
<dbReference type="Pfam" id="PF17680">
    <property type="entry name" value="FlgO"/>
    <property type="match status" value="1"/>
</dbReference>
<dbReference type="EMBL" id="JAFKCV010000342">
    <property type="protein sequence ID" value="MBN7828080.1"/>
    <property type="molecule type" value="Genomic_DNA"/>
</dbReference>
<dbReference type="AlphaFoldDB" id="A0A939DSN8"/>
<evidence type="ECO:0000313" key="2">
    <source>
        <dbReference type="EMBL" id="MBN7828080.1"/>
    </source>
</evidence>
<evidence type="ECO:0000313" key="3">
    <source>
        <dbReference type="Proteomes" id="UP000664654"/>
    </source>
</evidence>
<keyword evidence="3" id="KW-1185">Reference proteome</keyword>
<feature type="domain" description="FlgO" evidence="1">
    <location>
        <begin position="1"/>
        <end position="60"/>
    </location>
</feature>
<sequence>EQGDLVLSRDYTELRPDMQANLVLTGTLTKHRRGVLVQARMVDLVSKELKASAQTLLPSAQVSALIASESRLDMPASGIQ</sequence>
<dbReference type="InterPro" id="IPR041215">
    <property type="entry name" value="FlgO_dom"/>
</dbReference>
<dbReference type="RefSeq" id="WP_241264399.1">
    <property type="nucleotide sequence ID" value="NZ_JAFKCV010000342.1"/>
</dbReference>
<name>A0A939DSN8_9ALTE</name>
<gene>
    <name evidence="2" type="ORF">J0A66_22865</name>
</gene>
<protein>
    <recommendedName>
        <fullName evidence="1">FlgO domain-containing protein</fullName>
    </recommendedName>
</protein>
<feature type="non-terminal residue" evidence="2">
    <location>
        <position position="1"/>
    </location>
</feature>
<proteinExistence type="predicted"/>
<comment type="caution">
    <text evidence="2">The sequence shown here is derived from an EMBL/GenBank/DDBJ whole genome shotgun (WGS) entry which is preliminary data.</text>
</comment>
<dbReference type="Proteomes" id="UP000664654">
    <property type="component" value="Unassembled WGS sequence"/>
</dbReference>